<gene>
    <name evidence="2" type="ORF">MIPYR_90078</name>
</gene>
<dbReference type="Pfam" id="PF02557">
    <property type="entry name" value="VanY"/>
    <property type="match status" value="1"/>
</dbReference>
<dbReference type="PANTHER" id="PTHR34385">
    <property type="entry name" value="D-ALANYL-D-ALANINE CARBOXYPEPTIDASE"/>
    <property type="match status" value="1"/>
</dbReference>
<dbReference type="InterPro" id="IPR009045">
    <property type="entry name" value="Zn_M74/Hedgehog-like"/>
</dbReference>
<accession>A0A1Y5P8Y7</accession>
<name>A0A1Y5P8Y7_9MICO</name>
<dbReference type="InterPro" id="IPR003709">
    <property type="entry name" value="VanY-like_core_dom"/>
</dbReference>
<reference evidence="2" key="1">
    <citation type="submission" date="2016-03" db="EMBL/GenBank/DDBJ databases">
        <authorList>
            <person name="Ploux O."/>
        </authorList>
    </citation>
    <scope>NUCLEOTIDE SEQUENCE</scope>
    <source>
        <strain evidence="2">UC1</strain>
    </source>
</reference>
<dbReference type="Pfam" id="PF04122">
    <property type="entry name" value="CW_binding_2"/>
    <property type="match status" value="2"/>
</dbReference>
<dbReference type="EMBL" id="FLQR01000013">
    <property type="protein sequence ID" value="SBS75164.1"/>
    <property type="molecule type" value="Genomic_DNA"/>
</dbReference>
<dbReference type="PANTHER" id="PTHR34385:SF1">
    <property type="entry name" value="PEPTIDOGLYCAN L-ALANYL-D-GLUTAMATE ENDOPEPTIDASE CWLK"/>
    <property type="match status" value="1"/>
</dbReference>
<keyword evidence="2" id="KW-0121">Carboxypeptidase</keyword>
<protein>
    <submittedName>
        <fullName evidence="2">Peptidase M15B and M15C DD-carboxypeptidase VanY/endolysin</fullName>
    </submittedName>
</protein>
<evidence type="ECO:0000313" key="2">
    <source>
        <dbReference type="EMBL" id="SBS75164.1"/>
    </source>
</evidence>
<feature type="domain" description="D-alanyl-D-alanine carboxypeptidase-like core" evidence="1">
    <location>
        <begin position="230"/>
        <end position="359"/>
    </location>
</feature>
<dbReference type="InterPro" id="IPR007253">
    <property type="entry name" value="Cell_wall-bd_2"/>
</dbReference>
<dbReference type="SUPFAM" id="SSF55166">
    <property type="entry name" value="Hedgehog/DD-peptidase"/>
    <property type="match status" value="1"/>
</dbReference>
<dbReference type="GO" id="GO:0006508">
    <property type="term" value="P:proteolysis"/>
    <property type="evidence" value="ECO:0007669"/>
    <property type="project" value="InterPro"/>
</dbReference>
<dbReference type="InterPro" id="IPR052179">
    <property type="entry name" value="DD-CPase-like"/>
</dbReference>
<evidence type="ECO:0000259" key="1">
    <source>
        <dbReference type="Pfam" id="PF02557"/>
    </source>
</evidence>
<keyword evidence="2" id="KW-0645">Protease</keyword>
<dbReference type="Gene3D" id="3.30.1380.10">
    <property type="match status" value="1"/>
</dbReference>
<dbReference type="GO" id="GO:0004180">
    <property type="term" value="F:carboxypeptidase activity"/>
    <property type="evidence" value="ECO:0007669"/>
    <property type="project" value="UniProtKB-KW"/>
</dbReference>
<dbReference type="InterPro" id="IPR058193">
    <property type="entry name" value="VanY/YodJ_core_dom"/>
</dbReference>
<sequence length="386" mass="40413">MQVATTTVPPKTALGGTPGATRVFLATGQGYISALTGAALAARNNAPLLAVPGTAKSLPAATIALLRDLGTTRVTLLGTTGSISAGIARQLTAAGFTVARVQGTDRYLQSAAIAKQFPTTTKAAVVASGTTFTEALPAITLAAVRKVPVVLTPPICADANLRGYVAARAITRLTLVGTPTSVRGLVGTLTPCQSTTASQSPWVVVNKKNALRPTSYVPASLRYVAGSSYLMRSDAATALEKLVAAAKRAGAGTIRINSAYRSYATQKRLYASYVATRGQTWADQQSARAGHSEHQTGLAADVVACSARGCGSIYAFQGTTQQKWVAANAWRYGFVVRYEPGYTTITGYTSEPWHLRYVGSAVASDYRTGGFHSLEQYFGYPGAPRY</sequence>
<organism evidence="2">
    <name type="scientific">uncultured Microbacterium sp</name>
    <dbReference type="NCBI Taxonomy" id="191216"/>
    <lineage>
        <taxon>Bacteria</taxon>
        <taxon>Bacillati</taxon>
        <taxon>Actinomycetota</taxon>
        <taxon>Actinomycetes</taxon>
        <taxon>Micrococcales</taxon>
        <taxon>Microbacteriaceae</taxon>
        <taxon>Microbacterium</taxon>
        <taxon>environmental samples</taxon>
    </lineage>
</organism>
<keyword evidence="2" id="KW-0378">Hydrolase</keyword>
<proteinExistence type="predicted"/>
<dbReference type="AlphaFoldDB" id="A0A1Y5P8Y7"/>
<dbReference type="CDD" id="cd14852">
    <property type="entry name" value="LD-carboxypeptidase"/>
    <property type="match status" value="1"/>
</dbReference>